<dbReference type="InterPro" id="IPR016166">
    <property type="entry name" value="FAD-bd_PCMH"/>
</dbReference>
<proteinExistence type="inferred from homology"/>
<dbReference type="PROSITE" id="PS00197">
    <property type="entry name" value="2FE2S_FER_1"/>
    <property type="match status" value="1"/>
</dbReference>
<evidence type="ECO:0000259" key="12">
    <source>
        <dbReference type="PROSITE" id="PS51387"/>
    </source>
</evidence>
<comment type="cofactor">
    <cofactor evidence="1">
        <name>Mo-molybdopterin</name>
        <dbReference type="ChEBI" id="CHEBI:71302"/>
    </cofactor>
</comment>
<dbReference type="InterPro" id="IPR036884">
    <property type="entry name" value="2Fe-2S-bd_dom_sf"/>
</dbReference>
<dbReference type="SUPFAM" id="SSF56003">
    <property type="entry name" value="Molybdenum cofactor-binding domain"/>
    <property type="match status" value="1"/>
</dbReference>
<feature type="domain" description="FAD-binding PCMH-type" evidence="12">
    <location>
        <begin position="195"/>
        <end position="374"/>
    </location>
</feature>
<dbReference type="InterPro" id="IPR046867">
    <property type="entry name" value="AldOxase/xan_DH_MoCoBD2"/>
</dbReference>
<dbReference type="InterPro" id="IPR002888">
    <property type="entry name" value="2Fe-2S-bd"/>
</dbReference>
<reference evidence="15" key="1">
    <citation type="submission" date="2012-12" db="EMBL/GenBank/DDBJ databases">
        <authorList>
            <person name="Hellsten U."/>
            <person name="Grimwood J."/>
            <person name="Chapman J.A."/>
            <person name="Shapiro H."/>
            <person name="Aerts A."/>
            <person name="Otillar R.P."/>
            <person name="Terry A.Y."/>
            <person name="Boore J.L."/>
            <person name="Simakov O."/>
            <person name="Marletaz F."/>
            <person name="Cho S.-J."/>
            <person name="Edsinger-Gonzales E."/>
            <person name="Havlak P."/>
            <person name="Kuo D.-H."/>
            <person name="Larsson T."/>
            <person name="Lv J."/>
            <person name="Arendt D."/>
            <person name="Savage R."/>
            <person name="Osoegawa K."/>
            <person name="de Jong P."/>
            <person name="Lindberg D.R."/>
            <person name="Seaver E.C."/>
            <person name="Weisblat D.A."/>
            <person name="Putnam N.H."/>
            <person name="Grigoriev I.V."/>
            <person name="Rokhsar D.S."/>
        </authorList>
    </citation>
    <scope>NUCLEOTIDE SEQUENCE</scope>
    <source>
        <strain evidence="15">I ESC-2004</strain>
    </source>
</reference>
<reference evidence="13 15" key="2">
    <citation type="journal article" date="2013" name="Nature">
        <title>Insights into bilaterian evolution from three spiralian genomes.</title>
        <authorList>
            <person name="Simakov O."/>
            <person name="Marletaz F."/>
            <person name="Cho S.J."/>
            <person name="Edsinger-Gonzales E."/>
            <person name="Havlak P."/>
            <person name="Hellsten U."/>
            <person name="Kuo D.H."/>
            <person name="Larsson T."/>
            <person name="Lv J."/>
            <person name="Arendt D."/>
            <person name="Savage R."/>
            <person name="Osoegawa K."/>
            <person name="de Jong P."/>
            <person name="Grimwood J."/>
            <person name="Chapman J.A."/>
            <person name="Shapiro H."/>
            <person name="Aerts A."/>
            <person name="Otillar R.P."/>
            <person name="Terry A.Y."/>
            <person name="Boore J.L."/>
            <person name="Grigoriev I.V."/>
            <person name="Lindberg D.R."/>
            <person name="Seaver E.C."/>
            <person name="Weisblat D.A."/>
            <person name="Putnam N.H."/>
            <person name="Rokhsar D.S."/>
        </authorList>
    </citation>
    <scope>NUCLEOTIDE SEQUENCE</scope>
    <source>
        <strain evidence="13 15">I ESC-2004</strain>
    </source>
</reference>
<dbReference type="EMBL" id="AMQN01002311">
    <property type="status" value="NOT_ANNOTATED_CDS"/>
    <property type="molecule type" value="Genomic_DNA"/>
</dbReference>
<dbReference type="SUPFAM" id="SSF56176">
    <property type="entry name" value="FAD-binding/transporter-associated domain-like"/>
    <property type="match status" value="1"/>
</dbReference>
<dbReference type="Pfam" id="PF00941">
    <property type="entry name" value="FAD_binding_5"/>
    <property type="match status" value="1"/>
</dbReference>
<dbReference type="EnsemblMetazoa" id="CapteT209743">
    <property type="protein sequence ID" value="CapteP209743"/>
    <property type="gene ID" value="CapteG209743"/>
</dbReference>
<dbReference type="OrthoDB" id="8300278at2759"/>
<dbReference type="GO" id="GO:0071949">
    <property type="term" value="F:FAD binding"/>
    <property type="evidence" value="ECO:0007669"/>
    <property type="project" value="InterPro"/>
</dbReference>
<evidence type="ECO:0000256" key="3">
    <source>
        <dbReference type="ARBA" id="ARBA00006849"/>
    </source>
</evidence>
<evidence type="ECO:0000313" key="15">
    <source>
        <dbReference type="Proteomes" id="UP000014760"/>
    </source>
</evidence>
<keyword evidence="10" id="KW-0520">NAD</keyword>
<dbReference type="PANTHER" id="PTHR11908:SF132">
    <property type="entry name" value="ALDEHYDE OXIDASE 1-RELATED"/>
    <property type="match status" value="1"/>
</dbReference>
<keyword evidence="8" id="KW-0408">Iron</keyword>
<evidence type="ECO:0000256" key="10">
    <source>
        <dbReference type="ARBA" id="ARBA00023027"/>
    </source>
</evidence>
<dbReference type="Pfam" id="PF01799">
    <property type="entry name" value="Fer2_2"/>
    <property type="match status" value="1"/>
</dbReference>
<gene>
    <name evidence="13" type="ORF">CAPTEDRAFT_209743</name>
</gene>
<dbReference type="Proteomes" id="UP000014760">
    <property type="component" value="Unassembled WGS sequence"/>
</dbReference>
<dbReference type="InterPro" id="IPR016169">
    <property type="entry name" value="FAD-bd_PCMH_sub2"/>
</dbReference>
<evidence type="ECO:0000256" key="8">
    <source>
        <dbReference type="ARBA" id="ARBA00023004"/>
    </source>
</evidence>
<dbReference type="AlphaFoldDB" id="R7TRM7"/>
<keyword evidence="15" id="KW-1185">Reference proteome</keyword>
<evidence type="ECO:0000256" key="7">
    <source>
        <dbReference type="ARBA" id="ARBA00023002"/>
    </source>
</evidence>
<dbReference type="EMBL" id="KB308885">
    <property type="protein sequence ID" value="ELT96232.1"/>
    <property type="molecule type" value="Genomic_DNA"/>
</dbReference>
<keyword evidence="5" id="KW-0001">2Fe-2S</keyword>
<dbReference type="SUPFAM" id="SSF54292">
    <property type="entry name" value="2Fe-2S ferredoxin-like"/>
    <property type="match status" value="1"/>
</dbReference>
<dbReference type="InterPro" id="IPR001041">
    <property type="entry name" value="2Fe-2S_ferredoxin-type"/>
</dbReference>
<dbReference type="GO" id="GO:0016491">
    <property type="term" value="F:oxidoreductase activity"/>
    <property type="evidence" value="ECO:0007669"/>
    <property type="project" value="UniProtKB-KW"/>
</dbReference>
<accession>R7TRM7</accession>
<evidence type="ECO:0000256" key="2">
    <source>
        <dbReference type="ARBA" id="ARBA00001974"/>
    </source>
</evidence>
<dbReference type="Gene3D" id="3.30.43.10">
    <property type="entry name" value="Uridine Diphospho-n-acetylenolpyruvylglucosamine Reductase, domain 2"/>
    <property type="match status" value="1"/>
</dbReference>
<dbReference type="InterPro" id="IPR006058">
    <property type="entry name" value="2Fe2S_fd_BS"/>
</dbReference>
<keyword evidence="6" id="KW-0479">Metal-binding</keyword>
<sequence length="806" mass="89594">MQAVISPRTNVQFKINGVAYTIDETTDPSTMLSDFIRDVALLKGTKIMCREGGCGSCVVTADIPDLTTMKRKTVAVNSCLCSVYSCDDWLITTTEGIGDSRSGLHPIQTRLARYNGSQCGFCSPGMVMNMHSLLQNNSKPTKKEVEDSFDGHICRCTGYRSILDAMCSFADDISPCVDIEDLVLPSCSPRDSLLLMPRGAPWFRPNSLQVLFDILGKSQFKQIALVVGNTSTGYLKNAVTYDAYIDTTAIQDLYSIEVSSVLTFGANVSLTKMIEVMDQSASQKGFEYLIKVTQHLRKVANTSVRNVACWAGNLMLKHTESMFPSDVFLLFAALGVNIKIQSSSSTASYSMEDFMTLDMKGKVILSADFPKLSTDYKFRSYKISPRLQSCLVVPKEAKYEVFPTSQWPDLTQQTVAQVLGIKKNQLINPELFIYFHYTVFISGPVKMHMNFNTNMEMIGRRFPWLADYEVGVDNDGRLIGVKITIYADAGCSPNDHSLFPARFSDNGYLPGIYIMESIMEDIARKLGKDPIDVRRINFYQKGQKNIAGDILNYCNVEKLLGDFLVWADINDRKKSIEKFNKENQWKKQGLSVVPIRYAIRWTGACFSAIVSIYIGDGSVTVTTGGVEMGQGLHTKSAAQYQTYGVSSAEVELDILTGQSQINRVDMTYDCAISSINPKLDIGQAQGAFIMGLGYWLTEEIKYDRITGKNINNSTWGYHPPLPKDIPVDFRIRFLKDAPNPDGVLGSKAVGEPPQCMSVCAPFALRKAVEAARLEIGQHDDFAHDSPYTVEKTHQLCLPDITQCVLK</sequence>
<dbReference type="Gene3D" id="3.30.365.10">
    <property type="entry name" value="Aldehyde oxidase/xanthine dehydrogenase, molybdopterin binding domain"/>
    <property type="match status" value="4"/>
</dbReference>
<evidence type="ECO:0000313" key="14">
    <source>
        <dbReference type="EnsemblMetazoa" id="CapteP209743"/>
    </source>
</evidence>
<dbReference type="STRING" id="283909.R7TRM7"/>
<dbReference type="Gene3D" id="3.10.20.30">
    <property type="match status" value="1"/>
</dbReference>
<comment type="similarity">
    <text evidence="3">Belongs to the xanthine dehydrogenase family.</text>
</comment>
<evidence type="ECO:0000256" key="4">
    <source>
        <dbReference type="ARBA" id="ARBA00022505"/>
    </source>
</evidence>
<dbReference type="InterPro" id="IPR037165">
    <property type="entry name" value="AldOxase/xan_DH_Mopterin-bd_sf"/>
</dbReference>
<keyword evidence="4" id="KW-0500">Molybdenum</keyword>
<evidence type="ECO:0000256" key="6">
    <source>
        <dbReference type="ARBA" id="ARBA00022723"/>
    </source>
</evidence>
<dbReference type="Gene3D" id="3.30.465.10">
    <property type="match status" value="1"/>
</dbReference>
<dbReference type="FunCoup" id="R7TRM7">
    <property type="interactions" value="199"/>
</dbReference>
<dbReference type="EMBL" id="AMQN01002313">
    <property type="status" value="NOT_ANNOTATED_CDS"/>
    <property type="molecule type" value="Genomic_DNA"/>
</dbReference>
<dbReference type="PROSITE" id="PS51387">
    <property type="entry name" value="FAD_PCMH"/>
    <property type="match status" value="1"/>
</dbReference>
<dbReference type="SUPFAM" id="SSF47741">
    <property type="entry name" value="CO dehydrogenase ISP C-domain like"/>
    <property type="match status" value="1"/>
</dbReference>
<comment type="cofactor">
    <cofactor evidence="11">
        <name>[2Fe-2S] cluster</name>
        <dbReference type="ChEBI" id="CHEBI:190135"/>
    </cofactor>
</comment>
<evidence type="ECO:0000256" key="1">
    <source>
        <dbReference type="ARBA" id="ARBA00001924"/>
    </source>
</evidence>
<organism evidence="13">
    <name type="scientific">Capitella teleta</name>
    <name type="common">Polychaete worm</name>
    <dbReference type="NCBI Taxonomy" id="283909"/>
    <lineage>
        <taxon>Eukaryota</taxon>
        <taxon>Metazoa</taxon>
        <taxon>Spiralia</taxon>
        <taxon>Lophotrochozoa</taxon>
        <taxon>Annelida</taxon>
        <taxon>Polychaeta</taxon>
        <taxon>Sedentaria</taxon>
        <taxon>Scolecida</taxon>
        <taxon>Capitellidae</taxon>
        <taxon>Capitella</taxon>
    </lineage>
</organism>
<protein>
    <recommendedName>
        <fullName evidence="12">FAD-binding PCMH-type domain-containing protein</fullName>
    </recommendedName>
</protein>
<evidence type="ECO:0000256" key="5">
    <source>
        <dbReference type="ARBA" id="ARBA00022714"/>
    </source>
</evidence>
<keyword evidence="9" id="KW-0411">Iron-sulfur</keyword>
<evidence type="ECO:0000256" key="11">
    <source>
        <dbReference type="ARBA" id="ARBA00034078"/>
    </source>
</evidence>
<dbReference type="GO" id="GO:0051537">
    <property type="term" value="F:2 iron, 2 sulfur cluster binding"/>
    <property type="evidence" value="ECO:0007669"/>
    <property type="project" value="UniProtKB-KW"/>
</dbReference>
<reference evidence="14" key="3">
    <citation type="submission" date="2015-06" db="UniProtKB">
        <authorList>
            <consortium name="EnsemblMetazoa"/>
        </authorList>
    </citation>
    <scope>IDENTIFICATION</scope>
</reference>
<dbReference type="InterPro" id="IPR016208">
    <property type="entry name" value="Ald_Oxase/xanthine_DH-like"/>
</dbReference>
<dbReference type="InterPro" id="IPR002346">
    <property type="entry name" value="Mopterin_DH_FAD-bd"/>
</dbReference>
<keyword evidence="7" id="KW-0560">Oxidoreductase</keyword>
<dbReference type="EMBL" id="AMQN01002312">
    <property type="status" value="NOT_ANNOTATED_CDS"/>
    <property type="molecule type" value="Genomic_DNA"/>
</dbReference>
<dbReference type="Gene3D" id="1.10.150.120">
    <property type="entry name" value="[2Fe-2S]-binding domain"/>
    <property type="match status" value="1"/>
</dbReference>
<dbReference type="FunFam" id="3.10.20.30:FF:000012">
    <property type="entry name" value="Xanthine dehydrogenase/oxidase"/>
    <property type="match status" value="1"/>
</dbReference>
<name>R7TRM7_CAPTE</name>
<dbReference type="InterPro" id="IPR012675">
    <property type="entry name" value="Beta-grasp_dom_sf"/>
</dbReference>
<comment type="cofactor">
    <cofactor evidence="2">
        <name>FAD</name>
        <dbReference type="ChEBI" id="CHEBI:57692"/>
    </cofactor>
</comment>
<evidence type="ECO:0000256" key="9">
    <source>
        <dbReference type="ARBA" id="ARBA00023014"/>
    </source>
</evidence>
<dbReference type="InterPro" id="IPR016167">
    <property type="entry name" value="FAD-bd_PCMH_sub1"/>
</dbReference>
<dbReference type="Pfam" id="PF02738">
    <property type="entry name" value="MoCoBD_1"/>
    <property type="match status" value="1"/>
</dbReference>
<dbReference type="Pfam" id="PF20256">
    <property type="entry name" value="MoCoBD_2"/>
    <property type="match status" value="2"/>
</dbReference>
<dbReference type="InterPro" id="IPR036010">
    <property type="entry name" value="2Fe-2S_ferredoxin-like_sf"/>
</dbReference>
<evidence type="ECO:0000313" key="13">
    <source>
        <dbReference type="EMBL" id="ELT96232.1"/>
    </source>
</evidence>
<dbReference type="HOGENOM" id="CLU_001681_1_2_1"/>
<dbReference type="PANTHER" id="PTHR11908">
    <property type="entry name" value="XANTHINE DEHYDROGENASE"/>
    <property type="match status" value="1"/>
</dbReference>
<dbReference type="GO" id="GO:0005506">
    <property type="term" value="F:iron ion binding"/>
    <property type="evidence" value="ECO:0007669"/>
    <property type="project" value="InterPro"/>
</dbReference>
<dbReference type="OMA" id="IPGPNYV"/>
<dbReference type="InterPro" id="IPR036318">
    <property type="entry name" value="FAD-bd_PCMH-like_sf"/>
</dbReference>
<dbReference type="InterPro" id="IPR008274">
    <property type="entry name" value="AldOxase/xan_DH_MoCoBD1"/>
</dbReference>
<dbReference type="Pfam" id="PF00111">
    <property type="entry name" value="Fer2"/>
    <property type="match status" value="1"/>
</dbReference>